<sequence length="103" mass="11469">MFHMAHTPMLWNKARRHPIAFARATSTGQQPSPGTTWPTIAAPTRSRIHQNSVHAPVGHVPHGAHADALEQSEASSKRSRESNLHRQGTIARYNLAYNRRSDS</sequence>
<gene>
    <name evidence="2" type="ordered locus">RB12144</name>
</gene>
<evidence type="ECO:0000256" key="1">
    <source>
        <dbReference type="SAM" id="MobiDB-lite"/>
    </source>
</evidence>
<dbReference type="OrthoDB" id="301670at2"/>
<dbReference type="Proteomes" id="UP000001025">
    <property type="component" value="Chromosome"/>
</dbReference>
<reference evidence="2 3" key="1">
    <citation type="journal article" date="2003" name="Proc. Natl. Acad. Sci. U.S.A.">
        <title>Complete genome sequence of the marine planctomycete Pirellula sp. strain 1.</title>
        <authorList>
            <person name="Gloeckner F.O."/>
            <person name="Kube M."/>
            <person name="Bauer M."/>
            <person name="Teeling H."/>
            <person name="Lombardot T."/>
            <person name="Ludwig W."/>
            <person name="Gade D."/>
            <person name="Beck A."/>
            <person name="Borzym K."/>
            <person name="Heitmann K."/>
            <person name="Rabus R."/>
            <person name="Schlesner H."/>
            <person name="Amann R."/>
            <person name="Reinhardt R."/>
        </authorList>
    </citation>
    <scope>NUCLEOTIDE SEQUENCE [LARGE SCALE GENOMIC DNA]</scope>
    <source>
        <strain evidence="3">DSM 10527 / NCIMB 13988 / SH1</strain>
    </source>
</reference>
<dbReference type="EnsemblBacteria" id="CAD77414">
    <property type="protein sequence ID" value="CAD77414"/>
    <property type="gene ID" value="RB12144"/>
</dbReference>
<accession>Q7UJ44</accession>
<evidence type="ECO:0000313" key="2">
    <source>
        <dbReference type="EMBL" id="CAD77414.1"/>
    </source>
</evidence>
<dbReference type="KEGG" id="rba:RB12144"/>
<feature type="region of interest" description="Disordered" evidence="1">
    <location>
        <begin position="20"/>
        <end position="103"/>
    </location>
</feature>
<proteinExistence type="predicted"/>
<evidence type="ECO:0000313" key="3">
    <source>
        <dbReference type="Proteomes" id="UP000001025"/>
    </source>
</evidence>
<dbReference type="EMBL" id="BX294154">
    <property type="protein sequence ID" value="CAD77414.1"/>
    <property type="molecule type" value="Genomic_DNA"/>
</dbReference>
<dbReference type="InParanoid" id="Q7UJ44"/>
<dbReference type="InterPro" id="IPR011480">
    <property type="entry name" value="DUF1589"/>
</dbReference>
<dbReference type="AlphaFoldDB" id="Q7UJ44"/>
<keyword evidence="3" id="KW-1185">Reference proteome</keyword>
<name>Q7UJ44_RHOBA</name>
<organism evidence="2 3">
    <name type="scientific">Rhodopirellula baltica (strain DSM 10527 / NCIMB 13988 / SH1)</name>
    <dbReference type="NCBI Taxonomy" id="243090"/>
    <lineage>
        <taxon>Bacteria</taxon>
        <taxon>Pseudomonadati</taxon>
        <taxon>Planctomycetota</taxon>
        <taxon>Planctomycetia</taxon>
        <taxon>Pirellulales</taxon>
        <taxon>Pirellulaceae</taxon>
        <taxon>Rhodopirellula</taxon>
    </lineage>
</organism>
<dbReference type="Pfam" id="PF07628">
    <property type="entry name" value="DUF1589"/>
    <property type="match status" value="1"/>
</dbReference>
<protein>
    <submittedName>
        <fullName evidence="2">Uncharacterized protein</fullName>
    </submittedName>
</protein>
<feature type="compositionally biased region" description="Basic and acidic residues" evidence="1">
    <location>
        <begin position="75"/>
        <end position="84"/>
    </location>
</feature>
<feature type="compositionally biased region" description="Polar residues" evidence="1">
    <location>
        <begin position="24"/>
        <end position="38"/>
    </location>
</feature>
<dbReference type="HOGENOM" id="CLU_2261603_0_0_0"/>